<sequence length="302" mass="33661">MAPSKDGEAFNEMGWVAGNARGYRTLEQPYDSTRKFRVIHIGAGASGITFSKFLEDRCPGVELQIYKNNDVGGTWLENRANYRTSLDLKDTPEQQKASVDNPELFPKYSKMIELELNIRFKLILNGTPEAEAAKEFAREEMTKKLSPTNPTLLNAIAPKNFGAGCSRRPTPENGFLESLIQDNVKVFTSPMQEINATGFVDSEGEQYDVDIIICATGFNTSWIPMFPVEANGHSISKMWATEAVSYLSIGVPNMLNYWTMSGSYGPNGHGSFLPIIELLTGNIIQCIQKMQMDRIKRVTPKP</sequence>
<gene>
    <name evidence="3" type="ORF">PV07_07615</name>
</gene>
<proteinExistence type="inferred from homology"/>
<dbReference type="PANTHER" id="PTHR42877">
    <property type="entry name" value="L-ORNITHINE N(5)-MONOOXYGENASE-RELATED"/>
    <property type="match status" value="1"/>
</dbReference>
<dbReference type="AlphaFoldDB" id="A0A0D2CC17"/>
<dbReference type="Gene3D" id="3.50.50.60">
    <property type="entry name" value="FAD/NAD(P)-binding domain"/>
    <property type="match status" value="2"/>
</dbReference>
<keyword evidence="4" id="KW-1185">Reference proteome</keyword>
<dbReference type="PANTHER" id="PTHR42877:SF7">
    <property type="entry name" value="FLAVIN-BINDING MONOOXYGENASE-RELATED"/>
    <property type="match status" value="1"/>
</dbReference>
<dbReference type="GeneID" id="27346809"/>
<accession>A0A0D2CC17</accession>
<organism evidence="3 4">
    <name type="scientific">Cladophialophora immunda</name>
    <dbReference type="NCBI Taxonomy" id="569365"/>
    <lineage>
        <taxon>Eukaryota</taxon>
        <taxon>Fungi</taxon>
        <taxon>Dikarya</taxon>
        <taxon>Ascomycota</taxon>
        <taxon>Pezizomycotina</taxon>
        <taxon>Eurotiomycetes</taxon>
        <taxon>Chaetothyriomycetidae</taxon>
        <taxon>Chaetothyriales</taxon>
        <taxon>Herpotrichiellaceae</taxon>
        <taxon>Cladophialophora</taxon>
    </lineage>
</organism>
<evidence type="ECO:0008006" key="5">
    <source>
        <dbReference type="Google" id="ProtNLM"/>
    </source>
</evidence>
<reference evidence="3 4" key="1">
    <citation type="submission" date="2015-01" db="EMBL/GenBank/DDBJ databases">
        <title>The Genome Sequence of Cladophialophora immunda CBS83496.</title>
        <authorList>
            <consortium name="The Broad Institute Genomics Platform"/>
            <person name="Cuomo C."/>
            <person name="de Hoog S."/>
            <person name="Gorbushina A."/>
            <person name="Stielow B."/>
            <person name="Teixiera M."/>
            <person name="Abouelleil A."/>
            <person name="Chapman S.B."/>
            <person name="Priest M."/>
            <person name="Young S.K."/>
            <person name="Wortman J."/>
            <person name="Nusbaum C."/>
            <person name="Birren B."/>
        </authorList>
    </citation>
    <scope>NUCLEOTIDE SEQUENCE [LARGE SCALE GENOMIC DNA]</scope>
    <source>
        <strain evidence="3 4">CBS 83496</strain>
    </source>
</reference>
<dbReference type="OrthoDB" id="74360at2759"/>
<evidence type="ECO:0000256" key="2">
    <source>
        <dbReference type="ARBA" id="ARBA00010139"/>
    </source>
</evidence>
<dbReference type="EMBL" id="KN847043">
    <property type="protein sequence ID" value="KIW27920.1"/>
    <property type="molecule type" value="Genomic_DNA"/>
</dbReference>
<dbReference type="HOGENOM" id="CLU_888959_0_0_1"/>
<dbReference type="InterPro" id="IPR036188">
    <property type="entry name" value="FAD/NAD-bd_sf"/>
</dbReference>
<protein>
    <recommendedName>
        <fullName evidence="5">FAD/NAD(P)-binding domain-containing protein</fullName>
    </recommendedName>
</protein>
<dbReference type="SUPFAM" id="SSF51905">
    <property type="entry name" value="FAD/NAD(P)-binding domain"/>
    <property type="match status" value="1"/>
</dbReference>
<comment type="cofactor">
    <cofactor evidence="1">
        <name>FAD</name>
        <dbReference type="ChEBI" id="CHEBI:57692"/>
    </cofactor>
</comment>
<dbReference type="Proteomes" id="UP000054466">
    <property type="component" value="Unassembled WGS sequence"/>
</dbReference>
<evidence type="ECO:0000313" key="3">
    <source>
        <dbReference type="EMBL" id="KIW27920.1"/>
    </source>
</evidence>
<dbReference type="InterPro" id="IPR051209">
    <property type="entry name" value="FAD-bind_Monooxygenase_sf"/>
</dbReference>
<comment type="similarity">
    <text evidence="2">Belongs to the FAD-binding monooxygenase family.</text>
</comment>
<name>A0A0D2CC17_9EURO</name>
<evidence type="ECO:0000256" key="1">
    <source>
        <dbReference type="ARBA" id="ARBA00001974"/>
    </source>
</evidence>
<evidence type="ECO:0000313" key="4">
    <source>
        <dbReference type="Proteomes" id="UP000054466"/>
    </source>
</evidence>
<dbReference type="RefSeq" id="XP_016248136.1">
    <property type="nucleotide sequence ID" value="XM_016394717.1"/>
</dbReference>
<dbReference type="VEuPathDB" id="FungiDB:PV07_07615"/>